<protein>
    <submittedName>
        <fullName evidence="2">Uncharacterized protein</fullName>
    </submittedName>
</protein>
<dbReference type="Proteomes" id="UP000245634">
    <property type="component" value="Unassembled WGS sequence"/>
</dbReference>
<dbReference type="EMBL" id="QGGL01000019">
    <property type="protein sequence ID" value="PWK06665.1"/>
    <property type="molecule type" value="Genomic_DNA"/>
</dbReference>
<evidence type="ECO:0000256" key="1">
    <source>
        <dbReference type="SAM" id="SignalP"/>
    </source>
</evidence>
<reference evidence="2 3" key="1">
    <citation type="submission" date="2018-05" db="EMBL/GenBank/DDBJ databases">
        <title>Genomic Encyclopedia of Type Strains, Phase IV (KMG-IV): sequencing the most valuable type-strain genomes for metagenomic binning, comparative biology and taxonomic classification.</title>
        <authorList>
            <person name="Goeker M."/>
        </authorList>
    </citation>
    <scope>NUCLEOTIDE SEQUENCE [LARGE SCALE GENOMIC DNA]</scope>
    <source>
        <strain evidence="2 3">DSM 18773</strain>
    </source>
</reference>
<feature type="chain" id="PRO_5038378202" evidence="1">
    <location>
        <begin position="28"/>
        <end position="221"/>
    </location>
</feature>
<organism evidence="2 3">
    <name type="scientific">Tumebacillus permanentifrigoris</name>
    <dbReference type="NCBI Taxonomy" id="378543"/>
    <lineage>
        <taxon>Bacteria</taxon>
        <taxon>Bacillati</taxon>
        <taxon>Bacillota</taxon>
        <taxon>Bacilli</taxon>
        <taxon>Bacillales</taxon>
        <taxon>Alicyclobacillaceae</taxon>
        <taxon>Tumebacillus</taxon>
    </lineage>
</organism>
<comment type="caution">
    <text evidence="2">The sequence shown here is derived from an EMBL/GenBank/DDBJ whole genome shotgun (WGS) entry which is preliminary data.</text>
</comment>
<keyword evidence="1" id="KW-0732">Signal</keyword>
<sequence>MKKTTRLLILNSMICLGLWGSSTYTSTAWSTVASPATEPVVQPVHLTYTPAEVSRQIQKVDVPASDLPLTPGKALRHLAPCWETAKNTINTDACNRPPVDRTAIPRKKGILRDVFFPASTRSVAQQLNFYRIVPQRFSNRHPCPVREFHPSVFRRTVGNPHDNGQSRFQICHANEVIFILIIPTIRRSNRTCDIVPVQDLEFVWVLTITSERVDDIFRSLP</sequence>
<feature type="signal peptide" evidence="1">
    <location>
        <begin position="1"/>
        <end position="27"/>
    </location>
</feature>
<evidence type="ECO:0000313" key="3">
    <source>
        <dbReference type="Proteomes" id="UP000245634"/>
    </source>
</evidence>
<gene>
    <name evidence="2" type="ORF">C7459_11989</name>
</gene>
<name>A0A316DR64_9BACL</name>
<accession>A0A316DR64</accession>
<evidence type="ECO:0000313" key="2">
    <source>
        <dbReference type="EMBL" id="PWK06665.1"/>
    </source>
</evidence>
<keyword evidence="3" id="KW-1185">Reference proteome</keyword>
<proteinExistence type="predicted"/>
<dbReference type="AlphaFoldDB" id="A0A316DR64"/>